<dbReference type="GO" id="GO:0005634">
    <property type="term" value="C:nucleus"/>
    <property type="evidence" value="ECO:0007669"/>
    <property type="project" value="UniProtKB-SubCell"/>
</dbReference>
<dbReference type="Pfam" id="PF23461">
    <property type="entry name" value="ZMYND11_CC"/>
    <property type="match status" value="1"/>
</dbReference>
<dbReference type="Gene3D" id="3.30.40.10">
    <property type="entry name" value="Zinc/RING finger domain, C3HC4 (zinc finger)"/>
    <property type="match status" value="1"/>
</dbReference>
<evidence type="ECO:0000256" key="9">
    <source>
        <dbReference type="ARBA" id="ARBA00022833"/>
    </source>
</evidence>
<evidence type="ECO:0000256" key="15">
    <source>
        <dbReference type="ARBA" id="ARBA00023242"/>
    </source>
</evidence>
<dbReference type="InterPro" id="IPR000313">
    <property type="entry name" value="PWWP_dom"/>
</dbReference>
<evidence type="ECO:0000256" key="4">
    <source>
        <dbReference type="ARBA" id="ARBA00022491"/>
    </source>
</evidence>
<evidence type="ECO:0000259" key="23">
    <source>
        <dbReference type="PROSITE" id="PS52014"/>
    </source>
</evidence>
<evidence type="ECO:0000313" key="25">
    <source>
        <dbReference type="Proteomes" id="UP000886998"/>
    </source>
</evidence>
<dbReference type="Gene3D" id="6.10.140.2220">
    <property type="match status" value="1"/>
</dbReference>
<dbReference type="InterPro" id="IPR002893">
    <property type="entry name" value="Znf_MYND"/>
</dbReference>
<evidence type="ECO:0000256" key="6">
    <source>
        <dbReference type="ARBA" id="ARBA00022553"/>
    </source>
</evidence>
<keyword evidence="15" id="KW-0539">Nucleus</keyword>
<dbReference type="InterPro" id="IPR047268">
    <property type="entry name" value="PWWP_BS69"/>
</dbReference>
<keyword evidence="4" id="KW-0678">Repressor</keyword>
<dbReference type="Pfam" id="PF24324">
    <property type="entry name" value="MYND_ZMYND11_ZMYD8"/>
    <property type="match status" value="1"/>
</dbReference>
<keyword evidence="18" id="KW-0175">Coiled coil</keyword>
<organism evidence="24 25">
    <name type="scientific">Trichonephila inaurata madagascariensis</name>
    <dbReference type="NCBI Taxonomy" id="2747483"/>
    <lineage>
        <taxon>Eukaryota</taxon>
        <taxon>Metazoa</taxon>
        <taxon>Ecdysozoa</taxon>
        <taxon>Arthropoda</taxon>
        <taxon>Chelicerata</taxon>
        <taxon>Arachnida</taxon>
        <taxon>Araneae</taxon>
        <taxon>Araneomorphae</taxon>
        <taxon>Entelegynae</taxon>
        <taxon>Araneoidea</taxon>
        <taxon>Nephilidae</taxon>
        <taxon>Trichonephila</taxon>
        <taxon>Trichonephila inaurata</taxon>
    </lineage>
</organism>
<dbReference type="SUPFAM" id="SSF144232">
    <property type="entry name" value="HIT/MYND zinc finger-like"/>
    <property type="match status" value="1"/>
</dbReference>
<dbReference type="SUPFAM" id="SSF63748">
    <property type="entry name" value="Tudor/PWWP/MBT"/>
    <property type="match status" value="1"/>
</dbReference>
<dbReference type="Pfam" id="PF00439">
    <property type="entry name" value="Bromodomain"/>
    <property type="match status" value="1"/>
</dbReference>
<evidence type="ECO:0000256" key="1">
    <source>
        <dbReference type="ARBA" id="ARBA00004123"/>
    </source>
</evidence>
<feature type="domain" description="Bromo" evidence="20">
    <location>
        <begin position="221"/>
        <end position="268"/>
    </location>
</feature>
<dbReference type="Gene3D" id="1.20.920.10">
    <property type="entry name" value="Bromodomain-like"/>
    <property type="match status" value="1"/>
</dbReference>
<dbReference type="SUPFAM" id="SSF47370">
    <property type="entry name" value="Bromodomain"/>
    <property type="match status" value="1"/>
</dbReference>
<dbReference type="Pfam" id="PF00855">
    <property type="entry name" value="PWWP"/>
    <property type="match status" value="1"/>
</dbReference>
<dbReference type="InterPro" id="IPR047269">
    <property type="entry name" value="ZMY11"/>
</dbReference>
<evidence type="ECO:0000256" key="16">
    <source>
        <dbReference type="PROSITE-ProRule" id="PRU00035"/>
    </source>
</evidence>
<dbReference type="InterPro" id="IPR048589">
    <property type="entry name" value="SAMD1-like_WH"/>
</dbReference>
<dbReference type="PROSITE" id="PS50812">
    <property type="entry name" value="PWWP"/>
    <property type="match status" value="1"/>
</dbReference>
<evidence type="ECO:0000256" key="17">
    <source>
        <dbReference type="PROSITE-ProRule" id="PRU00134"/>
    </source>
</evidence>
<feature type="domain" description="PWWP" evidence="21">
    <location>
        <begin position="311"/>
        <end position="362"/>
    </location>
</feature>
<dbReference type="Gene3D" id="2.30.30.140">
    <property type="match status" value="1"/>
</dbReference>
<feature type="compositionally biased region" description="Basic and acidic residues" evidence="19">
    <location>
        <begin position="532"/>
        <end position="543"/>
    </location>
</feature>
<evidence type="ECO:0000256" key="11">
    <source>
        <dbReference type="ARBA" id="ARBA00022853"/>
    </source>
</evidence>
<proteinExistence type="predicted"/>
<dbReference type="GO" id="GO:0009966">
    <property type="term" value="P:regulation of signal transduction"/>
    <property type="evidence" value="ECO:0007669"/>
    <property type="project" value="TreeGrafter"/>
</dbReference>
<keyword evidence="13 16" id="KW-0103">Bromodomain</keyword>
<evidence type="ECO:0000259" key="20">
    <source>
        <dbReference type="PROSITE" id="PS50014"/>
    </source>
</evidence>
<dbReference type="GO" id="GO:0008270">
    <property type="term" value="F:zinc ion binding"/>
    <property type="evidence" value="ECO:0007669"/>
    <property type="project" value="UniProtKB-KW"/>
</dbReference>
<keyword evidence="9" id="KW-0862">Zinc</keyword>
<dbReference type="InterPro" id="IPR036427">
    <property type="entry name" value="Bromodomain-like_sf"/>
</dbReference>
<reference evidence="24" key="1">
    <citation type="submission" date="2020-08" db="EMBL/GenBank/DDBJ databases">
        <title>Multicomponent nature underlies the extraordinary mechanical properties of spider dragline silk.</title>
        <authorList>
            <person name="Kono N."/>
            <person name="Nakamura H."/>
            <person name="Mori M."/>
            <person name="Yoshida Y."/>
            <person name="Ohtoshi R."/>
            <person name="Malay A.D."/>
            <person name="Moran D.A.P."/>
            <person name="Tomita M."/>
            <person name="Numata K."/>
            <person name="Arakawa K."/>
        </authorList>
    </citation>
    <scope>NUCLEOTIDE SEQUENCE</scope>
</reference>
<gene>
    <name evidence="24" type="primary">Zmynd11</name>
    <name evidence="24" type="ORF">TNIN_328521</name>
</gene>
<dbReference type="PROSITE" id="PS52014">
    <property type="entry name" value="SAMD1_WH"/>
    <property type="match status" value="1"/>
</dbReference>
<evidence type="ECO:0000256" key="3">
    <source>
        <dbReference type="ARBA" id="ARBA00022454"/>
    </source>
</evidence>
<dbReference type="InterPro" id="IPR001965">
    <property type="entry name" value="Znf_PHD"/>
</dbReference>
<feature type="domain" description="MYND-type" evidence="22">
    <location>
        <begin position="644"/>
        <end position="679"/>
    </location>
</feature>
<dbReference type="PROSITE" id="PS01359">
    <property type="entry name" value="ZF_PHD_1"/>
    <property type="match status" value="1"/>
</dbReference>
<dbReference type="SMART" id="SM00297">
    <property type="entry name" value="BROMO"/>
    <property type="match status" value="1"/>
</dbReference>
<dbReference type="SMART" id="SM00249">
    <property type="entry name" value="PHD"/>
    <property type="match status" value="1"/>
</dbReference>
<dbReference type="SMART" id="SM00293">
    <property type="entry name" value="PWWP"/>
    <property type="match status" value="1"/>
</dbReference>
<evidence type="ECO:0000256" key="12">
    <source>
        <dbReference type="ARBA" id="ARBA00023015"/>
    </source>
</evidence>
<dbReference type="Pfam" id="PF21524">
    <property type="entry name" value="SAMD1_WH"/>
    <property type="match status" value="1"/>
</dbReference>
<dbReference type="SUPFAM" id="SSF57903">
    <property type="entry name" value="FYVE/PHD zinc finger"/>
    <property type="match status" value="1"/>
</dbReference>
<dbReference type="PANTHER" id="PTHR46379:SF1">
    <property type="entry name" value="ZINC FINGER MYND DOMAIN-CONTAINING PROTEIN 11"/>
    <property type="match status" value="1"/>
</dbReference>
<dbReference type="GO" id="GO:0140006">
    <property type="term" value="F:histone H3 reader activity"/>
    <property type="evidence" value="ECO:0007669"/>
    <property type="project" value="UniProtKB-ARBA"/>
</dbReference>
<dbReference type="PROSITE" id="PS01360">
    <property type="entry name" value="ZF_MYND_1"/>
    <property type="match status" value="1"/>
</dbReference>
<feature type="compositionally biased region" description="Polar residues" evidence="19">
    <location>
        <begin position="486"/>
        <end position="506"/>
    </location>
</feature>
<keyword evidence="5" id="KW-1017">Isopeptide bond</keyword>
<dbReference type="FunFam" id="6.10.140.2220:FF:000002">
    <property type="entry name" value="Protein kinase C-binding protein 1 isoform C"/>
    <property type="match status" value="1"/>
</dbReference>
<dbReference type="InterPro" id="IPR019786">
    <property type="entry name" value="Zinc_finger_PHD-type_CS"/>
</dbReference>
<feature type="coiled-coil region" evidence="18">
    <location>
        <begin position="564"/>
        <end position="622"/>
    </location>
</feature>
<evidence type="ECO:0000259" key="21">
    <source>
        <dbReference type="PROSITE" id="PS50812"/>
    </source>
</evidence>
<evidence type="ECO:0000256" key="18">
    <source>
        <dbReference type="SAM" id="Coils"/>
    </source>
</evidence>
<dbReference type="CDD" id="cd15537">
    <property type="entry name" value="PHD_BS69"/>
    <property type="match status" value="1"/>
</dbReference>
<evidence type="ECO:0000256" key="14">
    <source>
        <dbReference type="ARBA" id="ARBA00023163"/>
    </source>
</evidence>
<keyword evidence="7" id="KW-0479">Metal-binding</keyword>
<dbReference type="GO" id="GO:0003677">
    <property type="term" value="F:DNA binding"/>
    <property type="evidence" value="ECO:0007669"/>
    <property type="project" value="InterPro"/>
</dbReference>
<dbReference type="EMBL" id="BMAV01017721">
    <property type="protein sequence ID" value="GFY69604.1"/>
    <property type="molecule type" value="Genomic_DNA"/>
</dbReference>
<feature type="region of interest" description="Disordered" evidence="19">
    <location>
        <begin position="434"/>
        <end position="506"/>
    </location>
</feature>
<dbReference type="GO" id="GO:0034243">
    <property type="term" value="P:regulation of transcription elongation by RNA polymerase II"/>
    <property type="evidence" value="ECO:0007669"/>
    <property type="project" value="InterPro"/>
</dbReference>
<dbReference type="PANTHER" id="PTHR46379">
    <property type="entry name" value="ZINC FINGER MYND DOMAIN-CONTAINING"/>
    <property type="match status" value="1"/>
</dbReference>
<evidence type="ECO:0000256" key="5">
    <source>
        <dbReference type="ARBA" id="ARBA00022499"/>
    </source>
</evidence>
<dbReference type="CDD" id="cd20159">
    <property type="entry name" value="PWWP_BS69"/>
    <property type="match status" value="1"/>
</dbReference>
<feature type="compositionally biased region" description="Basic residues" evidence="19">
    <location>
        <begin position="435"/>
        <end position="445"/>
    </location>
</feature>
<feature type="domain" description="SAMD1-like winged helix (WH)" evidence="23">
    <location>
        <begin position="41"/>
        <end position="117"/>
    </location>
</feature>
<dbReference type="GO" id="GO:0003714">
    <property type="term" value="F:transcription corepressor activity"/>
    <property type="evidence" value="ECO:0007669"/>
    <property type="project" value="InterPro"/>
</dbReference>
<evidence type="ECO:0000259" key="22">
    <source>
        <dbReference type="PROSITE" id="PS50865"/>
    </source>
</evidence>
<evidence type="ECO:0000256" key="7">
    <source>
        <dbReference type="ARBA" id="ARBA00022723"/>
    </source>
</evidence>
<dbReference type="InterPro" id="IPR057053">
    <property type="entry name" value="MYND_ZMYND11_ZMYD8"/>
</dbReference>
<comment type="subcellular location">
    <subcellularLocation>
        <location evidence="2">Chromosome</location>
    </subcellularLocation>
    <subcellularLocation>
        <location evidence="1">Nucleus</location>
    </subcellularLocation>
</comment>
<evidence type="ECO:0000256" key="2">
    <source>
        <dbReference type="ARBA" id="ARBA00004286"/>
    </source>
</evidence>
<sequence length="683" mass="79642">MRPRGKTQQRYNEAIQILSGTQVKNQNFNSKLNTSDKMATKRREACPQTVIHLWDAIAYIKQQKQIPNFDRLAACMKRVYFLNAPEVREQLNLAVDDGLIIVKKSLGCKGSKIGIEQDGYRIPDKLEEKDGHDWYCFECHLGGEVILCTTCHRVYHESCIENKSAKFVCSVCKNHKKFPIELKKTELNKLLGYTCVRLKEKTRELHRIPNPDDEKWRFGFLLYEPIDLVAMEEKMKDQKYTRLGEFLTDAQQLVHNASVYYGPQNRIAVMARQMLRDCEYDLQEIVQCKNCYTMSNSKLNFLWFCLPCNPPHELVYAKVKGYPYWPAKVIRKHDNLYDVRFFGAHHQRALVEKEYVKPISSSLQNINAKQTKAFNRAYKELVKHQELVERALKRLASNKKKNSLTDCVTYEEEDFMDFINEIDMESEFKNCYSKSKTRTSRKRKLAPNSVAKRPNAKKPANVPVKKNKKFYQESPTSSSPKNTPSQDTAVSEDQNDQNLVSSSSQETAVTYAAVGVQTENMVVEQDASPPDKSTEENVDKKDDKTCDCSAKYEILMKELHDRLEQEHKEDKERALQELSEKYQKEMNNEAEKQMNASSESLEEKHQAALTLLEAKLKAAKDQEMSKIFEQHRLALSEIKKKQWCYNCENEAIYHCCWNTSYCSVECQQVHWHKEHKRTCRRKR</sequence>
<dbReference type="PROSITE" id="PS50014">
    <property type="entry name" value="BROMODOMAIN_2"/>
    <property type="match status" value="1"/>
</dbReference>
<comment type="caution">
    <text evidence="24">The sequence shown here is derived from an EMBL/GenBank/DDBJ whole genome shotgun (WGS) entry which is preliminary data.</text>
</comment>
<dbReference type="PROSITE" id="PS50865">
    <property type="entry name" value="ZF_MYND_2"/>
    <property type="match status" value="1"/>
</dbReference>
<evidence type="ECO:0000313" key="24">
    <source>
        <dbReference type="EMBL" id="GFY69604.1"/>
    </source>
</evidence>
<keyword evidence="10" id="KW-0832">Ubl conjugation</keyword>
<dbReference type="InterPro" id="IPR011011">
    <property type="entry name" value="Znf_FYVE_PHD"/>
</dbReference>
<dbReference type="OrthoDB" id="6272564at2759"/>
<evidence type="ECO:0000256" key="8">
    <source>
        <dbReference type="ARBA" id="ARBA00022771"/>
    </source>
</evidence>
<feature type="region of interest" description="Disordered" evidence="19">
    <location>
        <begin position="521"/>
        <end position="543"/>
    </location>
</feature>
<evidence type="ECO:0000256" key="19">
    <source>
        <dbReference type="SAM" id="MobiDB-lite"/>
    </source>
</evidence>
<dbReference type="AlphaFoldDB" id="A0A8X7CEV4"/>
<evidence type="ECO:0000256" key="10">
    <source>
        <dbReference type="ARBA" id="ARBA00022843"/>
    </source>
</evidence>
<dbReference type="GO" id="GO:0005694">
    <property type="term" value="C:chromosome"/>
    <property type="evidence" value="ECO:0007669"/>
    <property type="project" value="UniProtKB-SubCell"/>
</dbReference>
<keyword evidence="6" id="KW-0597">Phosphoprotein</keyword>
<feature type="compositionally biased region" description="Low complexity" evidence="19">
    <location>
        <begin position="474"/>
        <end position="485"/>
    </location>
</feature>
<evidence type="ECO:0000256" key="13">
    <source>
        <dbReference type="ARBA" id="ARBA00023117"/>
    </source>
</evidence>
<keyword evidence="12" id="KW-0805">Transcription regulation</keyword>
<name>A0A8X7CEV4_9ARAC</name>
<dbReference type="InterPro" id="IPR001487">
    <property type="entry name" value="Bromodomain"/>
</dbReference>
<keyword evidence="11" id="KW-0156">Chromatin regulator</keyword>
<keyword evidence="25" id="KW-1185">Reference proteome</keyword>
<accession>A0A8X7CEV4</accession>
<dbReference type="InterPro" id="IPR013083">
    <property type="entry name" value="Znf_RING/FYVE/PHD"/>
</dbReference>
<keyword evidence="8 17" id="KW-0863">Zinc-finger</keyword>
<keyword evidence="3" id="KW-0158">Chromosome</keyword>
<dbReference type="InterPro" id="IPR057054">
    <property type="entry name" value="ZMYND11_CC"/>
</dbReference>
<keyword evidence="14" id="KW-0804">Transcription</keyword>
<dbReference type="Proteomes" id="UP000886998">
    <property type="component" value="Unassembled WGS sequence"/>
</dbReference>
<protein>
    <submittedName>
        <fullName evidence="24">Zinc finger MYND domain-containing protein 11</fullName>
    </submittedName>
</protein>